<reference evidence="2 3" key="1">
    <citation type="submission" date="2024-07" db="EMBL/GenBank/DDBJ databases">
        <title>Section-level genome sequencing and comparative genomics of Aspergillus sections Usti and Cavernicolus.</title>
        <authorList>
            <consortium name="Lawrence Berkeley National Laboratory"/>
            <person name="Nybo J.L."/>
            <person name="Vesth T.C."/>
            <person name="Theobald S."/>
            <person name="Frisvad J.C."/>
            <person name="Larsen T.O."/>
            <person name="Kjaerboelling I."/>
            <person name="Rothschild-Mancinelli K."/>
            <person name="Lyhne E.K."/>
            <person name="Kogle M.E."/>
            <person name="Barry K."/>
            <person name="Clum A."/>
            <person name="Na H."/>
            <person name="Ledsgaard L."/>
            <person name="Lin J."/>
            <person name="Lipzen A."/>
            <person name="Kuo A."/>
            <person name="Riley R."/>
            <person name="Mondo S."/>
            <person name="Labutti K."/>
            <person name="Haridas S."/>
            <person name="Pangalinan J."/>
            <person name="Salamov A.A."/>
            <person name="Simmons B.A."/>
            <person name="Magnuson J.K."/>
            <person name="Chen J."/>
            <person name="Drula E."/>
            <person name="Henrissat B."/>
            <person name="Wiebenga A."/>
            <person name="Lubbers R.J."/>
            <person name="Gomes A.C."/>
            <person name="Macurrencykelacurrency M.R."/>
            <person name="Stajich J."/>
            <person name="Grigoriev I.V."/>
            <person name="Mortensen U.H."/>
            <person name="De Vries R.P."/>
            <person name="Baker S.E."/>
            <person name="Andersen M.R."/>
        </authorList>
    </citation>
    <scope>NUCLEOTIDE SEQUENCE [LARGE SCALE GENOMIC DNA]</scope>
    <source>
        <strain evidence="2 3">CBS 449.75</strain>
    </source>
</reference>
<feature type="compositionally biased region" description="Polar residues" evidence="1">
    <location>
        <begin position="13"/>
        <end position="26"/>
    </location>
</feature>
<sequence>MTSFIYQAKAPTPGQQASGLTENTDGSLSISTGKVVEVMDMPRVVLVAPARGQSTADFNRLTYNRLKTIRDNADASAPRPAVGQERYGIWQGPDGVVSAGLGVVTWVGDHVAIAIVE</sequence>
<organism evidence="2 3">
    <name type="scientific">Aspergillus lucknowensis</name>
    <dbReference type="NCBI Taxonomy" id="176173"/>
    <lineage>
        <taxon>Eukaryota</taxon>
        <taxon>Fungi</taxon>
        <taxon>Dikarya</taxon>
        <taxon>Ascomycota</taxon>
        <taxon>Pezizomycotina</taxon>
        <taxon>Eurotiomycetes</taxon>
        <taxon>Eurotiomycetidae</taxon>
        <taxon>Eurotiales</taxon>
        <taxon>Aspergillaceae</taxon>
        <taxon>Aspergillus</taxon>
        <taxon>Aspergillus subgen. Nidulantes</taxon>
    </lineage>
</organism>
<evidence type="ECO:0000313" key="3">
    <source>
        <dbReference type="Proteomes" id="UP001610432"/>
    </source>
</evidence>
<dbReference type="GeneID" id="98147993"/>
<comment type="caution">
    <text evidence="2">The sequence shown here is derived from an EMBL/GenBank/DDBJ whole genome shotgun (WGS) entry which is preliminary data.</text>
</comment>
<evidence type="ECO:0000313" key="2">
    <source>
        <dbReference type="EMBL" id="KAL2867635.1"/>
    </source>
</evidence>
<dbReference type="Proteomes" id="UP001610432">
    <property type="component" value="Unassembled WGS sequence"/>
</dbReference>
<gene>
    <name evidence="2" type="ORF">BJX67DRAFT_380982</name>
</gene>
<feature type="region of interest" description="Disordered" evidence="1">
    <location>
        <begin position="1"/>
        <end position="26"/>
    </location>
</feature>
<dbReference type="EMBL" id="JBFXLQ010000018">
    <property type="protein sequence ID" value="KAL2867635.1"/>
    <property type="molecule type" value="Genomic_DNA"/>
</dbReference>
<name>A0ABR4LSW5_9EURO</name>
<accession>A0ABR4LSW5</accession>
<keyword evidence="3" id="KW-1185">Reference proteome</keyword>
<evidence type="ECO:0000256" key="1">
    <source>
        <dbReference type="SAM" id="MobiDB-lite"/>
    </source>
</evidence>
<protein>
    <submittedName>
        <fullName evidence="2">Uncharacterized protein</fullName>
    </submittedName>
</protein>
<proteinExistence type="predicted"/>
<dbReference type="RefSeq" id="XP_070886614.1">
    <property type="nucleotide sequence ID" value="XM_071032921.1"/>
</dbReference>